<accession>A0A0J8VIK2</accession>
<dbReference type="InterPro" id="IPR029787">
    <property type="entry name" value="Nucleotide_cyclase"/>
</dbReference>
<feature type="domain" description="GGDEF" evidence="5">
    <location>
        <begin position="184"/>
        <end position="317"/>
    </location>
</feature>
<dbReference type="OrthoDB" id="9812260at2"/>
<dbReference type="CDD" id="cd01949">
    <property type="entry name" value="GGDEF"/>
    <property type="match status" value="1"/>
</dbReference>
<dbReference type="Proteomes" id="UP000240481">
    <property type="component" value="Unassembled WGS sequence"/>
</dbReference>
<dbReference type="GO" id="GO:0052621">
    <property type="term" value="F:diguanylate cyclase activity"/>
    <property type="evidence" value="ECO:0007669"/>
    <property type="project" value="UniProtKB-EC"/>
</dbReference>
<comment type="caution">
    <text evidence="6">The sequence shown here is derived from an EMBL/GenBank/DDBJ whole genome shotgun (WGS) entry which is preliminary data.</text>
</comment>
<evidence type="ECO:0000256" key="3">
    <source>
        <dbReference type="ARBA" id="ARBA00034247"/>
    </source>
</evidence>
<dbReference type="PROSITE" id="PS50112">
    <property type="entry name" value="PAS"/>
    <property type="match status" value="1"/>
</dbReference>
<feature type="domain" description="PAS" evidence="4">
    <location>
        <begin position="14"/>
        <end position="78"/>
    </location>
</feature>
<proteinExistence type="predicted"/>
<sequence length="328" mass="37512">MNQMNLADFHLTLQVMDNIDAGVVILDRNYTVMAWNTFMQAYSGINADRIIGRNLFDVVEDLPIEWLKNKIKSTFKLRMRSFTGWEDRPQIFNFQNFSPISGGSSLMYQNMTLTPLKSLSGEYSHICMTITDVSDIAKNKTHLRESNEQLTHLSMTDRLTQLYNRGHWESCLLEEFERCRQLQQPATLVMFDIDHFKKVNDTHGHIAGDGVIRTVASLLRRTKRQSDIAGRYGGEEFGVILPNTTAEMGLYFTERLRKRVEKAAVAVDVRSINVTISLGVSEWHSGFRTYEAWLENADNALYESKQNGRNQTTVSNVIIPESELAILS</sequence>
<evidence type="ECO:0000259" key="5">
    <source>
        <dbReference type="PROSITE" id="PS50887"/>
    </source>
</evidence>
<dbReference type="AlphaFoldDB" id="A0A0J8VIK2"/>
<dbReference type="InterPro" id="IPR013656">
    <property type="entry name" value="PAS_4"/>
</dbReference>
<dbReference type="NCBIfam" id="TIGR00254">
    <property type="entry name" value="GGDEF"/>
    <property type="match status" value="1"/>
</dbReference>
<dbReference type="EMBL" id="PYLZ01000001">
    <property type="protein sequence ID" value="PSW27124.1"/>
    <property type="molecule type" value="Genomic_DNA"/>
</dbReference>
<dbReference type="Gene3D" id="3.30.450.20">
    <property type="entry name" value="PAS domain"/>
    <property type="match status" value="1"/>
</dbReference>
<dbReference type="GO" id="GO:0043709">
    <property type="term" value="P:cell adhesion involved in single-species biofilm formation"/>
    <property type="evidence" value="ECO:0007669"/>
    <property type="project" value="TreeGrafter"/>
</dbReference>
<dbReference type="InterPro" id="IPR050469">
    <property type="entry name" value="Diguanylate_Cyclase"/>
</dbReference>
<gene>
    <name evidence="6" type="ORF">C9I94_03895</name>
</gene>
<dbReference type="GO" id="GO:0005886">
    <property type="term" value="C:plasma membrane"/>
    <property type="evidence" value="ECO:0007669"/>
    <property type="project" value="TreeGrafter"/>
</dbReference>
<dbReference type="InterPro" id="IPR000160">
    <property type="entry name" value="GGDEF_dom"/>
</dbReference>
<dbReference type="InterPro" id="IPR035965">
    <property type="entry name" value="PAS-like_dom_sf"/>
</dbReference>
<dbReference type="GO" id="GO:1902201">
    <property type="term" value="P:negative regulation of bacterial-type flagellum-dependent cell motility"/>
    <property type="evidence" value="ECO:0007669"/>
    <property type="project" value="TreeGrafter"/>
</dbReference>
<reference evidence="6 7" key="1">
    <citation type="submission" date="2018-01" db="EMBL/GenBank/DDBJ databases">
        <title>Whole genome sequencing of Histamine producing bacteria.</title>
        <authorList>
            <person name="Butler K."/>
        </authorList>
    </citation>
    <scope>NUCLEOTIDE SEQUENCE [LARGE SCALE GENOMIC DNA]</scope>
    <source>
        <strain evidence="6 7">DSM 24669</strain>
    </source>
</reference>
<comment type="catalytic activity">
    <reaction evidence="3">
        <text>2 GTP = 3',3'-c-di-GMP + 2 diphosphate</text>
        <dbReference type="Rhea" id="RHEA:24898"/>
        <dbReference type="ChEBI" id="CHEBI:33019"/>
        <dbReference type="ChEBI" id="CHEBI:37565"/>
        <dbReference type="ChEBI" id="CHEBI:58805"/>
        <dbReference type="EC" id="2.7.7.65"/>
    </reaction>
</comment>
<dbReference type="PANTHER" id="PTHR45138">
    <property type="entry name" value="REGULATORY COMPONENTS OF SENSORY TRANSDUCTION SYSTEM"/>
    <property type="match status" value="1"/>
</dbReference>
<protein>
    <recommendedName>
        <fullName evidence="2">diguanylate cyclase</fullName>
        <ecNumber evidence="2">2.7.7.65</ecNumber>
    </recommendedName>
</protein>
<dbReference type="EC" id="2.7.7.65" evidence="2"/>
<dbReference type="Pfam" id="PF08448">
    <property type="entry name" value="PAS_4"/>
    <property type="match status" value="1"/>
</dbReference>
<evidence type="ECO:0000259" key="4">
    <source>
        <dbReference type="PROSITE" id="PS50112"/>
    </source>
</evidence>
<dbReference type="PANTHER" id="PTHR45138:SF9">
    <property type="entry name" value="DIGUANYLATE CYCLASE DGCM-RELATED"/>
    <property type="match status" value="1"/>
</dbReference>
<keyword evidence="7" id="KW-1185">Reference proteome</keyword>
<dbReference type="Pfam" id="PF00990">
    <property type="entry name" value="GGDEF"/>
    <property type="match status" value="1"/>
</dbReference>
<dbReference type="Gene3D" id="3.30.70.270">
    <property type="match status" value="1"/>
</dbReference>
<name>A0A0J8VIK2_9GAMM</name>
<dbReference type="STRING" id="680026.AB733_02000"/>
<organism evidence="6 7">
    <name type="scientific">Photobacterium swingsii</name>
    <dbReference type="NCBI Taxonomy" id="680026"/>
    <lineage>
        <taxon>Bacteria</taxon>
        <taxon>Pseudomonadati</taxon>
        <taxon>Pseudomonadota</taxon>
        <taxon>Gammaproteobacteria</taxon>
        <taxon>Vibrionales</taxon>
        <taxon>Vibrionaceae</taxon>
        <taxon>Photobacterium</taxon>
    </lineage>
</organism>
<evidence type="ECO:0000256" key="1">
    <source>
        <dbReference type="ARBA" id="ARBA00001946"/>
    </source>
</evidence>
<comment type="cofactor">
    <cofactor evidence="1">
        <name>Mg(2+)</name>
        <dbReference type="ChEBI" id="CHEBI:18420"/>
    </cofactor>
</comment>
<evidence type="ECO:0000256" key="2">
    <source>
        <dbReference type="ARBA" id="ARBA00012528"/>
    </source>
</evidence>
<dbReference type="SMART" id="SM00267">
    <property type="entry name" value="GGDEF"/>
    <property type="match status" value="1"/>
</dbReference>
<dbReference type="InterPro" id="IPR000014">
    <property type="entry name" value="PAS"/>
</dbReference>
<evidence type="ECO:0000313" key="7">
    <source>
        <dbReference type="Proteomes" id="UP000240481"/>
    </source>
</evidence>
<evidence type="ECO:0000313" key="6">
    <source>
        <dbReference type="EMBL" id="PSW27124.1"/>
    </source>
</evidence>
<dbReference type="PROSITE" id="PS50887">
    <property type="entry name" value="GGDEF"/>
    <property type="match status" value="1"/>
</dbReference>
<dbReference type="SUPFAM" id="SSF55785">
    <property type="entry name" value="PYP-like sensor domain (PAS domain)"/>
    <property type="match status" value="1"/>
</dbReference>
<dbReference type="SUPFAM" id="SSF55073">
    <property type="entry name" value="Nucleotide cyclase"/>
    <property type="match status" value="1"/>
</dbReference>
<dbReference type="FunFam" id="3.30.70.270:FF:000001">
    <property type="entry name" value="Diguanylate cyclase domain protein"/>
    <property type="match status" value="1"/>
</dbReference>
<dbReference type="InterPro" id="IPR043128">
    <property type="entry name" value="Rev_trsase/Diguanyl_cyclase"/>
</dbReference>